<protein>
    <submittedName>
        <fullName evidence="3">Uncharacterized protein</fullName>
    </submittedName>
</protein>
<feature type="transmembrane region" description="Helical" evidence="2">
    <location>
        <begin position="160"/>
        <end position="182"/>
    </location>
</feature>
<keyword evidence="2" id="KW-0472">Membrane</keyword>
<sequence>MRLHVYDCQPIVVPFLFSKIWLFVIITIAYGKKGDIFVVKELFDKNIFIYIMCGLFGFGMLLKLILSLVYSGLIRASENMGSAKNKLTQLMKLKFETFYKLKIGVNNVDIFVDKYVYHHKFCGVLLSTWENIGGQVLMLCLLIGSVSSILGLIYECGKTQILSVFSVGIITSGLLIVMEGVLNLSGKKELIRLNMKDYLENFLKVRLEQQILSPEMMEQYKKEYLEKEDRKPEDMNPGMAAAGSSFIMVEKTESMGKSFAGKVNRSSKKERKELARMEAAQIREAVKLEKKRRREEAKDRRIQMKLEREQNKKDKKLEAKESRLEARRIKEMKKEEVKLALEHKRAEERAELERKRDELRKAEERRREEKIKQEEIRKALLIEKRIEKEDKKKHGTEQKTIAQERKENLMKEIQERRESENVVKKQNQEEELGILNVESSNEKEAPILYVKEYTDNKKEAEGVSKDSIKEHKEVKPKESNNELIAADSKKESKSGKVYQNKSQNRGSSSKRRKSPDQLEDKLIEDILKEFLA</sequence>
<name>A0A1I5EBL8_9FIRM</name>
<feature type="region of interest" description="Disordered" evidence="1">
    <location>
        <begin position="291"/>
        <end position="321"/>
    </location>
</feature>
<dbReference type="Proteomes" id="UP000198806">
    <property type="component" value="Unassembled WGS sequence"/>
</dbReference>
<dbReference type="EMBL" id="FOWD01000008">
    <property type="protein sequence ID" value="SFO08461.1"/>
    <property type="molecule type" value="Genomic_DNA"/>
</dbReference>
<feature type="region of interest" description="Disordered" evidence="1">
    <location>
        <begin position="453"/>
        <end position="519"/>
    </location>
</feature>
<reference evidence="3 4" key="1">
    <citation type="submission" date="2016-10" db="EMBL/GenBank/DDBJ databases">
        <authorList>
            <person name="de Groot N.N."/>
        </authorList>
    </citation>
    <scope>NUCLEOTIDE SEQUENCE [LARGE SCALE GENOMIC DNA]</scope>
    <source>
        <strain evidence="3 4">DSM 1283</strain>
    </source>
</reference>
<keyword evidence="4" id="KW-1185">Reference proteome</keyword>
<organism evidence="3 4">
    <name type="scientific">Anaerocolumna aminovalerica</name>
    <dbReference type="NCBI Taxonomy" id="1527"/>
    <lineage>
        <taxon>Bacteria</taxon>
        <taxon>Bacillati</taxon>
        <taxon>Bacillota</taxon>
        <taxon>Clostridia</taxon>
        <taxon>Lachnospirales</taxon>
        <taxon>Lachnospiraceae</taxon>
        <taxon>Anaerocolumna</taxon>
    </lineage>
</organism>
<evidence type="ECO:0000256" key="1">
    <source>
        <dbReference type="SAM" id="MobiDB-lite"/>
    </source>
</evidence>
<accession>A0A1I5EBL8</accession>
<feature type="region of interest" description="Disordered" evidence="1">
    <location>
        <begin position="411"/>
        <end position="438"/>
    </location>
</feature>
<keyword evidence="2" id="KW-0812">Transmembrane</keyword>
<proteinExistence type="predicted"/>
<keyword evidence="2" id="KW-1133">Transmembrane helix</keyword>
<gene>
    <name evidence="3" type="ORF">SAMN04489757_108124</name>
</gene>
<evidence type="ECO:0000256" key="2">
    <source>
        <dbReference type="SAM" id="Phobius"/>
    </source>
</evidence>
<feature type="transmembrane region" description="Helical" evidence="2">
    <location>
        <begin position="47"/>
        <end position="70"/>
    </location>
</feature>
<dbReference type="STRING" id="1527.SAMN04489757_108124"/>
<evidence type="ECO:0000313" key="3">
    <source>
        <dbReference type="EMBL" id="SFO08461.1"/>
    </source>
</evidence>
<feature type="compositionally biased region" description="Basic and acidic residues" evidence="1">
    <location>
        <begin position="453"/>
        <end position="480"/>
    </location>
</feature>
<dbReference type="AlphaFoldDB" id="A0A1I5EBL8"/>
<feature type="transmembrane region" description="Helical" evidence="2">
    <location>
        <begin position="136"/>
        <end position="154"/>
    </location>
</feature>
<evidence type="ECO:0000313" key="4">
    <source>
        <dbReference type="Proteomes" id="UP000198806"/>
    </source>
</evidence>
<feature type="compositionally biased region" description="Polar residues" evidence="1">
    <location>
        <begin position="497"/>
        <end position="507"/>
    </location>
</feature>
<feature type="compositionally biased region" description="Basic and acidic residues" evidence="1">
    <location>
        <begin position="411"/>
        <end position="428"/>
    </location>
</feature>
<feature type="region of interest" description="Disordered" evidence="1">
    <location>
        <begin position="346"/>
        <end position="368"/>
    </location>
</feature>
<feature type="transmembrane region" description="Helical" evidence="2">
    <location>
        <begin position="12"/>
        <end position="31"/>
    </location>
</feature>